<proteinExistence type="predicted"/>
<dbReference type="Proteomes" id="UP001330184">
    <property type="component" value="Chromosome"/>
</dbReference>
<evidence type="ECO:0000313" key="2">
    <source>
        <dbReference type="EMBL" id="BDW94016.1"/>
    </source>
</evidence>
<dbReference type="EMBL" id="AP027268">
    <property type="protein sequence ID" value="BDW94016.1"/>
    <property type="molecule type" value="Genomic_DNA"/>
</dbReference>
<dbReference type="Gene3D" id="1.10.260.40">
    <property type="entry name" value="lambda repressor-like DNA-binding domains"/>
    <property type="match status" value="1"/>
</dbReference>
<reference evidence="2 3" key="1">
    <citation type="submission" date="2023-01" db="EMBL/GenBank/DDBJ databases">
        <title>Complete genome sequence of Muricauda aquimarina strain IFOP_LL357.</title>
        <authorList>
            <person name="Gajardo G."/>
            <person name="Ueki S."/>
            <person name="Maruyama F."/>
        </authorList>
    </citation>
    <scope>NUCLEOTIDE SEQUENCE [LARGE SCALE GENOMIC DNA]</scope>
    <source>
        <strain evidence="2 3">IFOP_LL357</strain>
    </source>
</reference>
<feature type="domain" description="HTH cro/C1-type" evidence="1">
    <location>
        <begin position="29"/>
        <end position="84"/>
    </location>
</feature>
<evidence type="ECO:0000313" key="3">
    <source>
        <dbReference type="Proteomes" id="UP001330184"/>
    </source>
</evidence>
<keyword evidence="3" id="KW-1185">Reference proteome</keyword>
<dbReference type="InterPro" id="IPR001387">
    <property type="entry name" value="Cro/C1-type_HTH"/>
</dbReference>
<dbReference type="PROSITE" id="PS50943">
    <property type="entry name" value="HTH_CROC1"/>
    <property type="match status" value="1"/>
</dbReference>
<protein>
    <submittedName>
        <fullName evidence="2">Transcriptional regulator</fullName>
    </submittedName>
</protein>
<dbReference type="InterPro" id="IPR010982">
    <property type="entry name" value="Lambda_DNA-bd_dom_sf"/>
</dbReference>
<dbReference type="SMART" id="SM00530">
    <property type="entry name" value="HTH_XRE"/>
    <property type="match status" value="1"/>
</dbReference>
<dbReference type="CDD" id="cd00093">
    <property type="entry name" value="HTH_XRE"/>
    <property type="match status" value="1"/>
</dbReference>
<evidence type="ECO:0000259" key="1">
    <source>
        <dbReference type="PROSITE" id="PS50943"/>
    </source>
</evidence>
<dbReference type="AlphaFoldDB" id="A0AA48HTA4"/>
<dbReference type="SUPFAM" id="SSF47413">
    <property type="entry name" value="lambda repressor-like DNA-binding domains"/>
    <property type="match status" value="1"/>
</dbReference>
<organism evidence="2 3">
    <name type="scientific">Flagellimonas marinaquae</name>
    <dbReference type="NCBI Taxonomy" id="254955"/>
    <lineage>
        <taxon>Bacteria</taxon>
        <taxon>Pseudomonadati</taxon>
        <taxon>Bacteroidota</taxon>
        <taxon>Flavobacteriia</taxon>
        <taxon>Flavobacteriales</taxon>
        <taxon>Flavobacteriaceae</taxon>
        <taxon>Flagellimonas</taxon>
    </lineage>
</organism>
<accession>A0AA48HTA4</accession>
<dbReference type="Pfam" id="PF01381">
    <property type="entry name" value="HTH_3"/>
    <property type="match status" value="1"/>
</dbReference>
<dbReference type="GO" id="GO:0003677">
    <property type="term" value="F:DNA binding"/>
    <property type="evidence" value="ECO:0007669"/>
    <property type="project" value="InterPro"/>
</dbReference>
<name>A0AA48HTA4_9FLAO</name>
<gene>
    <name evidence="2" type="ORF">MACH07_28480</name>
</gene>
<sequence>MNIIVGNFICITFIVYKFTDVNSDLILRIQQIIDHLGLSVSAFADAIGVQRSSISHLLSGRNKPSLDFVMKLVDTYPEIDLYWLLKGKGSFPIESDTEGPVQIRERQSIVESTDAKYTEAMSSAQIEKSGSRKENPAQIILLYRDGSFKTFDPKKD</sequence>